<dbReference type="OrthoDB" id="3779668at2"/>
<sequence>MTDEDLDRLIRSADPYRARDLDGAESDLLGEIMSIPTLEPLAEPPTKRRRFLGTGARAGLAAAACAAALAGALALTHSEPPTAPHRQQERQGAPVTYSALALKAAEGNPRLLIDEPGWKATYVTGFAEQDGSIRWTQGNRDLEMNWRPAQYYGSFRQDRLGVSKPEPVTVDGQQGELFRYDDHDFEVLLAPRGDTFVSMRTGGSWTRSSFGTVLAEIERVDVRTWLAALPPEVVTPDRAGDRAAEIIKDIPLPPGFDKSTLDVLGTNDPYQFGAAVTGKIGCAWIDESIRAKKAGDTDAEQRALDALKGSHHWKVLLDLQSQGDWPRVFWGVADKTVAGQDPTRFAGSIGCGS</sequence>
<dbReference type="Proteomes" id="UP000317982">
    <property type="component" value="Unassembled WGS sequence"/>
</dbReference>
<gene>
    <name evidence="1" type="ORF">FL583_36880</name>
</gene>
<evidence type="ECO:0000313" key="2">
    <source>
        <dbReference type="Proteomes" id="UP000317982"/>
    </source>
</evidence>
<organism evidence="1 2">
    <name type="scientific">Cryptosporangium phraense</name>
    <dbReference type="NCBI Taxonomy" id="2593070"/>
    <lineage>
        <taxon>Bacteria</taxon>
        <taxon>Bacillati</taxon>
        <taxon>Actinomycetota</taxon>
        <taxon>Actinomycetes</taxon>
        <taxon>Cryptosporangiales</taxon>
        <taxon>Cryptosporangiaceae</taxon>
        <taxon>Cryptosporangium</taxon>
    </lineage>
</organism>
<dbReference type="EMBL" id="VIRS01000049">
    <property type="protein sequence ID" value="TQS40014.1"/>
    <property type="molecule type" value="Genomic_DNA"/>
</dbReference>
<dbReference type="PROSITE" id="PS51318">
    <property type="entry name" value="TAT"/>
    <property type="match status" value="1"/>
</dbReference>
<comment type="caution">
    <text evidence="1">The sequence shown here is derived from an EMBL/GenBank/DDBJ whole genome shotgun (WGS) entry which is preliminary data.</text>
</comment>
<dbReference type="InterPro" id="IPR006311">
    <property type="entry name" value="TAT_signal"/>
</dbReference>
<dbReference type="AlphaFoldDB" id="A0A545AFB2"/>
<proteinExistence type="predicted"/>
<reference evidence="1 2" key="1">
    <citation type="submission" date="2019-07" db="EMBL/GenBank/DDBJ databases">
        <title>Cryptosporangium phraense sp. nov., isolated from plant litter.</title>
        <authorList>
            <person name="Suriyachadkun C."/>
        </authorList>
    </citation>
    <scope>NUCLEOTIDE SEQUENCE [LARGE SCALE GENOMIC DNA]</scope>
    <source>
        <strain evidence="1 2">A-T 5661</strain>
    </source>
</reference>
<protein>
    <submittedName>
        <fullName evidence="1">Uncharacterized protein</fullName>
    </submittedName>
</protein>
<dbReference type="InParanoid" id="A0A545AFB2"/>
<accession>A0A545AFB2</accession>
<evidence type="ECO:0000313" key="1">
    <source>
        <dbReference type="EMBL" id="TQS40014.1"/>
    </source>
</evidence>
<dbReference type="RefSeq" id="WP_142709555.1">
    <property type="nucleotide sequence ID" value="NZ_VIRS01000049.1"/>
</dbReference>
<keyword evidence="2" id="KW-1185">Reference proteome</keyword>
<name>A0A545AFB2_9ACTN</name>